<dbReference type="SUPFAM" id="SSF46689">
    <property type="entry name" value="Homeodomain-like"/>
    <property type="match status" value="1"/>
</dbReference>
<comment type="caution">
    <text evidence="9">The sequence shown here is derived from an EMBL/GenBank/DDBJ whole genome shotgun (WGS) entry which is preliminary data.</text>
</comment>
<proteinExistence type="predicted"/>
<keyword evidence="3 5" id="KW-0371">Homeobox</keyword>
<protein>
    <recommendedName>
        <fullName evidence="8">Homeobox domain-containing protein</fullName>
    </recommendedName>
</protein>
<dbReference type="GO" id="GO:0000981">
    <property type="term" value="F:DNA-binding transcription factor activity, RNA polymerase II-specific"/>
    <property type="evidence" value="ECO:0007669"/>
    <property type="project" value="InterPro"/>
</dbReference>
<dbReference type="SMART" id="SM00389">
    <property type="entry name" value="HOX"/>
    <property type="match status" value="1"/>
</dbReference>
<dbReference type="Proteomes" id="UP001286313">
    <property type="component" value="Unassembled WGS sequence"/>
</dbReference>
<dbReference type="InterPro" id="IPR009057">
    <property type="entry name" value="Homeodomain-like_sf"/>
</dbReference>
<dbReference type="CDD" id="cd00086">
    <property type="entry name" value="homeodomain"/>
    <property type="match status" value="1"/>
</dbReference>
<feature type="region of interest" description="Disordered" evidence="7">
    <location>
        <begin position="373"/>
        <end position="424"/>
    </location>
</feature>
<dbReference type="AlphaFoldDB" id="A0AAE1BEV6"/>
<dbReference type="InterPro" id="IPR050394">
    <property type="entry name" value="Homeobox_NK-like"/>
</dbReference>
<evidence type="ECO:0000256" key="7">
    <source>
        <dbReference type="SAM" id="MobiDB-lite"/>
    </source>
</evidence>
<dbReference type="GO" id="GO:0000978">
    <property type="term" value="F:RNA polymerase II cis-regulatory region sequence-specific DNA binding"/>
    <property type="evidence" value="ECO:0007669"/>
    <property type="project" value="TreeGrafter"/>
</dbReference>
<feature type="region of interest" description="Disordered" evidence="7">
    <location>
        <begin position="1"/>
        <end position="72"/>
    </location>
</feature>
<evidence type="ECO:0000313" key="10">
    <source>
        <dbReference type="Proteomes" id="UP001286313"/>
    </source>
</evidence>
<evidence type="ECO:0000256" key="6">
    <source>
        <dbReference type="RuleBase" id="RU000682"/>
    </source>
</evidence>
<feature type="compositionally biased region" description="Basic and acidic residues" evidence="7">
    <location>
        <begin position="28"/>
        <end position="40"/>
    </location>
</feature>
<evidence type="ECO:0000256" key="1">
    <source>
        <dbReference type="ARBA" id="ARBA00004123"/>
    </source>
</evidence>
<feature type="compositionally biased region" description="Polar residues" evidence="7">
    <location>
        <begin position="7"/>
        <end position="22"/>
    </location>
</feature>
<gene>
    <name evidence="9" type="ORF">Pcinc_044004</name>
</gene>
<keyword evidence="2 5" id="KW-0238">DNA-binding</keyword>
<dbReference type="EMBL" id="JAWQEG010009053">
    <property type="protein sequence ID" value="KAK3849230.1"/>
    <property type="molecule type" value="Genomic_DNA"/>
</dbReference>
<reference evidence="9" key="1">
    <citation type="submission" date="2023-10" db="EMBL/GenBank/DDBJ databases">
        <title>Genome assemblies of two species of porcelain crab, Petrolisthes cinctipes and Petrolisthes manimaculis (Anomura: Porcellanidae).</title>
        <authorList>
            <person name="Angst P."/>
        </authorList>
    </citation>
    <scope>NUCLEOTIDE SEQUENCE</scope>
    <source>
        <strain evidence="9">PB745_01</strain>
        <tissue evidence="9">Gill</tissue>
    </source>
</reference>
<dbReference type="PANTHER" id="PTHR24340:SF73">
    <property type="entry name" value="HOMEOBOX PROTEIN BAGPIPE-RELATED"/>
    <property type="match status" value="1"/>
</dbReference>
<evidence type="ECO:0000256" key="2">
    <source>
        <dbReference type="ARBA" id="ARBA00023125"/>
    </source>
</evidence>
<dbReference type="InterPro" id="IPR017970">
    <property type="entry name" value="Homeobox_CS"/>
</dbReference>
<keyword evidence="10" id="KW-1185">Reference proteome</keyword>
<dbReference type="PROSITE" id="PS00027">
    <property type="entry name" value="HOMEOBOX_1"/>
    <property type="match status" value="1"/>
</dbReference>
<feature type="compositionally biased region" description="Low complexity" evidence="7">
    <location>
        <begin position="389"/>
        <end position="404"/>
    </location>
</feature>
<feature type="DNA-binding region" description="Homeobox" evidence="5">
    <location>
        <begin position="201"/>
        <end position="260"/>
    </location>
</feature>
<dbReference type="PROSITE" id="PS50071">
    <property type="entry name" value="HOMEOBOX_2"/>
    <property type="match status" value="1"/>
</dbReference>
<dbReference type="PRINTS" id="PR00024">
    <property type="entry name" value="HOMEOBOX"/>
</dbReference>
<feature type="compositionally biased region" description="Low complexity" evidence="7">
    <location>
        <begin position="107"/>
        <end position="125"/>
    </location>
</feature>
<dbReference type="Gene3D" id="1.10.10.60">
    <property type="entry name" value="Homeodomain-like"/>
    <property type="match status" value="1"/>
</dbReference>
<dbReference type="GO" id="GO:0005634">
    <property type="term" value="C:nucleus"/>
    <property type="evidence" value="ECO:0007669"/>
    <property type="project" value="UniProtKB-SubCell"/>
</dbReference>
<keyword evidence="4 5" id="KW-0539">Nucleus</keyword>
<name>A0AAE1BEV6_PETCI</name>
<dbReference type="Pfam" id="PF00046">
    <property type="entry name" value="Homeodomain"/>
    <property type="match status" value="1"/>
</dbReference>
<comment type="subcellular location">
    <subcellularLocation>
        <location evidence="1 5 6">Nucleus</location>
    </subcellularLocation>
</comment>
<evidence type="ECO:0000256" key="4">
    <source>
        <dbReference type="ARBA" id="ARBA00023242"/>
    </source>
</evidence>
<evidence type="ECO:0000313" key="9">
    <source>
        <dbReference type="EMBL" id="KAK3849230.1"/>
    </source>
</evidence>
<dbReference type="GO" id="GO:0030154">
    <property type="term" value="P:cell differentiation"/>
    <property type="evidence" value="ECO:0007669"/>
    <property type="project" value="TreeGrafter"/>
</dbReference>
<sequence length="424" mass="44937">MEKPGSPDSQTQQTAASVTPFSITDILTRMENRSPSDLHLRTPTTTPDLHHHLHNHHHQYPLTDLRSSPPSSLGFRPVSVLKYSNSPSPMDLSKDSVHQEVSSSVEPSPTNPNSASSSLRSSASSDTTREATASPEGYGGLLVHGGGGRRSRSLSPCSEMSMEEAEMEGSDREDGGGATTQTTAADGKGEAGGEGERAPRKKRCRAAFSHAQVFELERRFAHQRYLSGPERADLAQALKLTEQQVKIWFQNRRYKTKRKQLVACEPPSSGRRVAVKVLMRDDQLIHGPDEGVLPRPPLLLPSLASLSTLSSLSSLGSLGSLGLPPYCYYPYLCPPPHSAASTAAAALSSLPHLPQLSALSPASLSSLSSSLSSLTSSLLPPHHPHHHNNSSSSSSPSSPATVSTSGGGGGGSRSAPQPPSPTRP</sequence>
<dbReference type="PANTHER" id="PTHR24340">
    <property type="entry name" value="HOMEOBOX PROTEIN NKX"/>
    <property type="match status" value="1"/>
</dbReference>
<organism evidence="9 10">
    <name type="scientific">Petrolisthes cinctipes</name>
    <name type="common">Flat porcelain crab</name>
    <dbReference type="NCBI Taxonomy" id="88211"/>
    <lineage>
        <taxon>Eukaryota</taxon>
        <taxon>Metazoa</taxon>
        <taxon>Ecdysozoa</taxon>
        <taxon>Arthropoda</taxon>
        <taxon>Crustacea</taxon>
        <taxon>Multicrustacea</taxon>
        <taxon>Malacostraca</taxon>
        <taxon>Eumalacostraca</taxon>
        <taxon>Eucarida</taxon>
        <taxon>Decapoda</taxon>
        <taxon>Pleocyemata</taxon>
        <taxon>Anomura</taxon>
        <taxon>Galatheoidea</taxon>
        <taxon>Porcellanidae</taxon>
        <taxon>Petrolisthes</taxon>
    </lineage>
</organism>
<evidence type="ECO:0000256" key="5">
    <source>
        <dbReference type="PROSITE-ProRule" id="PRU00108"/>
    </source>
</evidence>
<accession>A0AAE1BEV6</accession>
<evidence type="ECO:0000259" key="8">
    <source>
        <dbReference type="PROSITE" id="PS50071"/>
    </source>
</evidence>
<feature type="domain" description="Homeobox" evidence="8">
    <location>
        <begin position="199"/>
        <end position="259"/>
    </location>
</feature>
<feature type="region of interest" description="Disordered" evidence="7">
    <location>
        <begin position="86"/>
        <end position="202"/>
    </location>
</feature>
<evidence type="ECO:0000256" key="3">
    <source>
        <dbReference type="ARBA" id="ARBA00023155"/>
    </source>
</evidence>
<dbReference type="InterPro" id="IPR001356">
    <property type="entry name" value="HD"/>
</dbReference>
<dbReference type="InterPro" id="IPR020479">
    <property type="entry name" value="HD_metazoa"/>
</dbReference>
<feature type="compositionally biased region" description="Basic and acidic residues" evidence="7">
    <location>
        <begin position="187"/>
        <end position="198"/>
    </location>
</feature>
<feature type="compositionally biased region" description="Gly residues" evidence="7">
    <location>
        <begin position="137"/>
        <end position="146"/>
    </location>
</feature>